<dbReference type="InterPro" id="IPR017896">
    <property type="entry name" value="4Fe4S_Fe-S-bd"/>
</dbReference>
<evidence type="ECO:0000259" key="1">
    <source>
        <dbReference type="PROSITE" id="PS51379"/>
    </source>
</evidence>
<dbReference type="Proteomes" id="UP000231702">
    <property type="component" value="Unassembled WGS sequence"/>
</dbReference>
<dbReference type="OrthoDB" id="8279740at2"/>
<evidence type="ECO:0000313" key="3">
    <source>
        <dbReference type="EMBL" id="SNY50328.1"/>
    </source>
</evidence>
<organism evidence="3 4">
    <name type="scientific">Pseudooceanicola antarcticus</name>
    <dbReference type="NCBI Taxonomy" id="1247613"/>
    <lineage>
        <taxon>Bacteria</taxon>
        <taxon>Pseudomonadati</taxon>
        <taxon>Pseudomonadota</taxon>
        <taxon>Alphaproteobacteria</taxon>
        <taxon>Rhodobacterales</taxon>
        <taxon>Paracoccaceae</taxon>
        <taxon>Pseudooceanicola</taxon>
    </lineage>
</organism>
<evidence type="ECO:0000313" key="4">
    <source>
        <dbReference type="Proteomes" id="UP000231655"/>
    </source>
</evidence>
<accession>A0A285IQR4</accession>
<sequence length="231" mass="24241">MARALSSVPSEAPDLAALEEAARDRLLTISCGLGSAACAALEDLPQGTRSLLLLSPLEPAFWPGFTASPEWQDGGADPMDRWSRRVIGTWARELGAEPLFPFGGPPFQPFLSWALASGALHGSPVGMLVHRGMGLFASFRGALALPWEVSFPDPAPRPCDSCDAPCATSCPVGALGASGYDVARCKAHLARPEGRDCLEGGCLARRACPAGRTGSRLAAHSAYHMRQFLGA</sequence>
<feature type="domain" description="4Fe-4S ferredoxin-type" evidence="1">
    <location>
        <begin position="147"/>
        <end position="180"/>
    </location>
</feature>
<protein>
    <submittedName>
        <fullName evidence="2">Ferredoxin</fullName>
    </submittedName>
</protein>
<evidence type="ECO:0000313" key="5">
    <source>
        <dbReference type="Proteomes" id="UP000231702"/>
    </source>
</evidence>
<dbReference type="EMBL" id="PGTD01000007">
    <property type="protein sequence ID" value="PJE31743.1"/>
    <property type="molecule type" value="Genomic_DNA"/>
</dbReference>
<dbReference type="EMBL" id="OBEA01000003">
    <property type="protein sequence ID" value="SNY50328.1"/>
    <property type="molecule type" value="Genomic_DNA"/>
</dbReference>
<proteinExistence type="predicted"/>
<dbReference type="PROSITE" id="PS51379">
    <property type="entry name" value="4FE4S_FER_2"/>
    <property type="match status" value="1"/>
</dbReference>
<evidence type="ECO:0000313" key="2">
    <source>
        <dbReference type="EMBL" id="PJE31743.1"/>
    </source>
</evidence>
<keyword evidence="5" id="KW-1185">Reference proteome</keyword>
<dbReference type="AlphaFoldDB" id="A0A285IQR4"/>
<gene>
    <name evidence="2" type="ORF">CVM39_01165</name>
    <name evidence="3" type="ORF">SAMN06297129_1766</name>
</gene>
<name>A0A285IQR4_9RHOB</name>
<reference evidence="2 5" key="2">
    <citation type="journal article" date="2018" name="Int. J. Syst. Evol. Microbiol.">
        <title>Pseudooceanicola lipolyticus sp. nov., a marine alphaproteobacterium, reclassification of Oceanicola flagellatus as Pseudooceanicola flagellatus comb. nov. and emended description of the genus Pseudooceanicola.</title>
        <authorList>
            <person name="Huang M.-M."/>
            <person name="Guo L.-L."/>
            <person name="Wu Y.-H."/>
            <person name="Lai Q.-L."/>
            <person name="Shao Z.-Z."/>
            <person name="Wang C.-S."/>
            <person name="Wu M."/>
            <person name="Xu X.-W."/>
        </authorList>
    </citation>
    <scope>NUCLEOTIDE SEQUENCE [LARGE SCALE GENOMIC DNA]</scope>
    <source>
        <strain evidence="2 5">Ar-45</strain>
    </source>
</reference>
<dbReference type="Proteomes" id="UP000231655">
    <property type="component" value="Unassembled WGS sequence"/>
</dbReference>
<reference evidence="3 4" key="1">
    <citation type="submission" date="2017-09" db="EMBL/GenBank/DDBJ databases">
        <authorList>
            <person name="Ehlers B."/>
            <person name="Leendertz F.H."/>
        </authorList>
    </citation>
    <scope>NUCLEOTIDE SEQUENCE [LARGE SCALE GENOMIC DNA]</scope>
    <source>
        <strain evidence="3 4">CGMCC 1.12662</strain>
    </source>
</reference>